<dbReference type="EMBL" id="AMYD01004266">
    <property type="protein sequence ID" value="EQB43501.1"/>
    <property type="molecule type" value="Genomic_DNA"/>
</dbReference>
<protein>
    <recommendedName>
        <fullName evidence="5">SUR7 protein</fullName>
    </recommendedName>
</protein>
<evidence type="ECO:0000313" key="4">
    <source>
        <dbReference type="Proteomes" id="UP000015530"/>
    </source>
</evidence>
<comment type="caution">
    <text evidence="3">The sequence shown here is derived from an EMBL/GenBank/DDBJ whole genome shotgun (WGS) entry which is preliminary data.</text>
</comment>
<name>T0KW21_COLGC</name>
<dbReference type="Proteomes" id="UP000015530">
    <property type="component" value="Unassembled WGS sequence"/>
</dbReference>
<dbReference type="eggNOG" id="ENOG502RQMB">
    <property type="taxonomic scope" value="Eukaryota"/>
</dbReference>
<feature type="region of interest" description="Disordered" evidence="1">
    <location>
        <begin position="375"/>
        <end position="409"/>
    </location>
</feature>
<feature type="transmembrane region" description="Helical" evidence="2">
    <location>
        <begin position="216"/>
        <end position="236"/>
    </location>
</feature>
<dbReference type="AlphaFoldDB" id="T0KW21"/>
<evidence type="ECO:0000256" key="2">
    <source>
        <dbReference type="SAM" id="Phobius"/>
    </source>
</evidence>
<keyword evidence="2" id="KW-0472">Membrane</keyword>
<evidence type="ECO:0000313" key="3">
    <source>
        <dbReference type="EMBL" id="EQB43501.1"/>
    </source>
</evidence>
<reference evidence="4" key="1">
    <citation type="journal article" date="2013" name="Mol. Plant Microbe Interact.">
        <title>Global aspects of pacC regulation of pathogenicity genes in Colletotrichum gloeosporioides as revealed by transcriptome analysis.</title>
        <authorList>
            <person name="Alkan N."/>
            <person name="Meng X."/>
            <person name="Friedlander G."/>
            <person name="Reuveni E."/>
            <person name="Sukno S."/>
            <person name="Sherman A."/>
            <person name="Thon M."/>
            <person name="Fluhr R."/>
            <person name="Prusky D."/>
        </authorList>
    </citation>
    <scope>NUCLEOTIDE SEQUENCE [LARGE SCALE GENOMIC DNA]</scope>
    <source>
        <strain evidence="4">Cg-14</strain>
    </source>
</reference>
<gene>
    <name evidence="3" type="ORF">CGLO_17833</name>
</gene>
<accession>T0KW21</accession>
<feature type="transmembrane region" description="Helical" evidence="2">
    <location>
        <begin position="30"/>
        <end position="54"/>
    </location>
</feature>
<dbReference type="OrthoDB" id="4831017at2759"/>
<feature type="transmembrane region" description="Helical" evidence="2">
    <location>
        <begin position="176"/>
        <end position="195"/>
    </location>
</feature>
<keyword evidence="2" id="KW-0812">Transmembrane</keyword>
<proteinExistence type="predicted"/>
<evidence type="ECO:0000256" key="1">
    <source>
        <dbReference type="SAM" id="MobiDB-lite"/>
    </source>
</evidence>
<dbReference type="OMA" id="YALNASH"/>
<dbReference type="HOGENOM" id="CLU_690801_0_0_1"/>
<evidence type="ECO:0008006" key="5">
    <source>
        <dbReference type="Google" id="ProtNLM"/>
    </source>
</evidence>
<organism evidence="3 4">
    <name type="scientific">Colletotrichum gloeosporioides (strain Cg-14)</name>
    <name type="common">Anthracnose fungus</name>
    <name type="synonym">Glomerella cingulata</name>
    <dbReference type="NCBI Taxonomy" id="1237896"/>
    <lineage>
        <taxon>Eukaryota</taxon>
        <taxon>Fungi</taxon>
        <taxon>Dikarya</taxon>
        <taxon>Ascomycota</taxon>
        <taxon>Pezizomycotina</taxon>
        <taxon>Sordariomycetes</taxon>
        <taxon>Hypocreomycetidae</taxon>
        <taxon>Glomerellales</taxon>
        <taxon>Glomerellaceae</taxon>
        <taxon>Colletotrichum</taxon>
        <taxon>Colletotrichum gloeosporioides species complex</taxon>
    </lineage>
</organism>
<feature type="transmembrane region" description="Helical" evidence="2">
    <location>
        <begin position="256"/>
        <end position="281"/>
    </location>
</feature>
<keyword evidence="2" id="KW-1133">Transmembrane helix</keyword>
<sequence length="409" mass="45405">MDAHVDEDAAPAAQKFIFSKQDERRIRRRCIWAAFFFDAVAIALIIPLCVGGWVHNANQVGGTVNSEDIHLVTVMVSGISPDREPAPEHIVFTWFLSSCCFKEAYVDSSYALAGCIHRTPGSAFDLQSIIQDVEVRLGEQDNVEAGPITDPEGRFVGPSPAEFATADVVTSTRDALASYGIYLAINMGTWIFQIISKRHHYALNASHYRLMTAAQVLALFALLVASGITTAAAYKAKTALDEFDGVFPYHAVGSSFAALTWCAFVSHMLGCLAYVGAVLIWHRLQRPELYPPEPEDEIERTRRARARGEVAEYRLRRLDEPAVHREVDPNAAVDDELPPYSRVDPNEGRIVSQEGREPENVEGPIELAHLRGIRNPPVQPVDEQGNTPAPAYELHQWPPNLRTLRRPET</sequence>